<dbReference type="EMBL" id="CP087880">
    <property type="protein sequence ID" value="UGS42784.1"/>
    <property type="molecule type" value="Genomic_DNA"/>
</dbReference>
<evidence type="ECO:0000256" key="1">
    <source>
        <dbReference type="SAM" id="Phobius"/>
    </source>
</evidence>
<dbReference type="RefSeq" id="WP_231825807.1">
    <property type="nucleotide sequence ID" value="NZ_CP087880.1"/>
</dbReference>
<keyword evidence="3" id="KW-1185">Reference proteome</keyword>
<name>A0ABY3S9I8_9ENTR</name>
<feature type="transmembrane region" description="Helical" evidence="1">
    <location>
        <begin position="43"/>
        <end position="64"/>
    </location>
</feature>
<dbReference type="Gene3D" id="2.40.410.10">
    <property type="entry name" value="putative membrane protein from Corynebacterium diphtheriae superfamily"/>
    <property type="match status" value="1"/>
</dbReference>
<gene>
    <name evidence="2" type="ORF">G163CM_35440</name>
</gene>
<organism evidence="2 3">
    <name type="scientific">Pseudocitrobacter corydidari</name>
    <dbReference type="NCBI Taxonomy" id="2891570"/>
    <lineage>
        <taxon>Bacteria</taxon>
        <taxon>Pseudomonadati</taxon>
        <taxon>Pseudomonadota</taxon>
        <taxon>Gammaproteobacteria</taxon>
        <taxon>Enterobacterales</taxon>
        <taxon>Enterobacteriaceae</taxon>
        <taxon>Pseudocitrobacter</taxon>
    </lineage>
</organism>
<evidence type="ECO:0000313" key="2">
    <source>
        <dbReference type="EMBL" id="UGS42784.1"/>
    </source>
</evidence>
<reference evidence="2 3" key="1">
    <citation type="journal article" date="2022" name="Int. J. Syst. Evol. Microbiol.">
        <title>Pseudocitrobacter corydidari sp. nov., isolated from the Asian emerald cockroach Corydidarum magnifica.</title>
        <authorList>
            <person name="Guzman J."/>
            <person name="Poehlein A."/>
            <person name="Glaeser S.P."/>
            <person name="Schwengers O."/>
            <person name="Blom J."/>
            <person name="Hollensteiner J."/>
            <person name="Kampfer P."/>
            <person name="Vilcinskas A."/>
        </authorList>
    </citation>
    <scope>NUCLEOTIDE SEQUENCE [LARGE SCALE GENOMIC DNA]</scope>
    <source>
        <strain evidence="2">G163CM</strain>
    </source>
</reference>
<protein>
    <submittedName>
        <fullName evidence="2">Uncharacterized protein</fullName>
    </submittedName>
</protein>
<sequence length="249" mass="27996">MEKNATSVGSGPYINDSYAIRHLHFPINIKHSIRYNQEWHSDIIVIILLVTTSILSTVLSYYFFDIKEGWRAITGGIFAIISLALFIFLLLAIHKTGKPHTFFKRGVLNPGIICHIGDGYVGILVLAELTINATSWGLVSLQAKRLPGHNLTLGERIPVTCCFIENDSGHAFAIAYALPIAWGTNDASVIQYGIDSIPQQEWDILEQLKKRYKDLDRDHFPLASTLPERLQYLTSDEIKKLGLDKIFES</sequence>
<proteinExistence type="predicted"/>
<evidence type="ECO:0000313" key="3">
    <source>
        <dbReference type="Proteomes" id="UP001199659"/>
    </source>
</evidence>
<dbReference type="Pfam" id="PF11580">
    <property type="entry name" value="DUF3239"/>
    <property type="match status" value="1"/>
</dbReference>
<keyword evidence="1" id="KW-0812">Transmembrane</keyword>
<dbReference type="Proteomes" id="UP001199659">
    <property type="component" value="Chromosome"/>
</dbReference>
<keyword evidence="1" id="KW-0472">Membrane</keyword>
<dbReference type="InterPro" id="IPR021632">
    <property type="entry name" value="DUF3239"/>
</dbReference>
<dbReference type="InterPro" id="IPR023124">
    <property type="entry name" value="DUF3239_dom_sf"/>
</dbReference>
<feature type="transmembrane region" description="Helical" evidence="1">
    <location>
        <begin position="70"/>
        <end position="93"/>
    </location>
</feature>
<accession>A0ABY3S9I8</accession>
<keyword evidence="1" id="KW-1133">Transmembrane helix</keyword>